<feature type="transmembrane region" description="Helical" evidence="1">
    <location>
        <begin position="37"/>
        <end position="56"/>
    </location>
</feature>
<keyword evidence="1" id="KW-0472">Membrane</keyword>
<protein>
    <submittedName>
        <fullName evidence="2">Transmembrane(S)protein</fullName>
    </submittedName>
</protein>
<dbReference type="EMBL" id="LGGO01000016">
    <property type="protein sequence ID" value="KUK77641.1"/>
    <property type="molecule type" value="Genomic_DNA"/>
</dbReference>
<reference evidence="3" key="1">
    <citation type="journal article" date="2015" name="MBio">
        <title>Genome-Resolved Metagenomic Analysis Reveals Roles for Candidate Phyla and Other Microbial Community Members in Biogeochemical Transformations in Oil Reservoirs.</title>
        <authorList>
            <person name="Hu P."/>
            <person name="Tom L."/>
            <person name="Singh A."/>
            <person name="Thomas B.C."/>
            <person name="Baker B.J."/>
            <person name="Piceno Y.M."/>
            <person name="Andersen G.L."/>
            <person name="Banfield J.F."/>
        </authorList>
    </citation>
    <scope>NUCLEOTIDE SEQUENCE [LARGE SCALE GENOMIC DNA]</scope>
</reference>
<name>A0A101HIT3_9BACT</name>
<keyword evidence="1 2" id="KW-0812">Transmembrane</keyword>
<keyword evidence="1" id="KW-1133">Transmembrane helix</keyword>
<dbReference type="Proteomes" id="UP000053904">
    <property type="component" value="Unassembled WGS sequence"/>
</dbReference>
<gene>
    <name evidence="2" type="ORF">XD93_0190</name>
</gene>
<dbReference type="AlphaFoldDB" id="A0A101HIT3"/>
<evidence type="ECO:0000313" key="2">
    <source>
        <dbReference type="EMBL" id="KUK77641.1"/>
    </source>
</evidence>
<sequence>MFGKNDVPNSINFLDSVEDPENIFAHAYDWMFSIGKYMLIAVEILALGAFIARFILDAQNNDLTKDINSQVEMLSGSNWQQDSITYENIQALLIDIDKLSNEQEINSVLINEIRNGIPSALNVLTFSFNKGSISLSLETTNFKAFKDYEAALKNNDNYEGVTFQVTKNDTVYEITVNFKIKEASG</sequence>
<proteinExistence type="predicted"/>
<comment type="caution">
    <text evidence="2">The sequence shown here is derived from an EMBL/GenBank/DDBJ whole genome shotgun (WGS) entry which is preliminary data.</text>
</comment>
<organism evidence="2 3">
    <name type="scientific">candidate division WS6 bacterium 34_10</name>
    <dbReference type="NCBI Taxonomy" id="1641389"/>
    <lineage>
        <taxon>Bacteria</taxon>
        <taxon>Candidatus Dojkabacteria</taxon>
    </lineage>
</organism>
<accession>A0A101HIT3</accession>
<evidence type="ECO:0000256" key="1">
    <source>
        <dbReference type="SAM" id="Phobius"/>
    </source>
</evidence>
<evidence type="ECO:0000313" key="3">
    <source>
        <dbReference type="Proteomes" id="UP000053904"/>
    </source>
</evidence>